<keyword evidence="5" id="KW-0175">Coiled coil</keyword>
<dbReference type="SMART" id="SM00290">
    <property type="entry name" value="ZnF_UBP"/>
    <property type="match status" value="1"/>
</dbReference>
<dbReference type="Proteomes" id="UP000292362">
    <property type="component" value="Unassembled WGS sequence"/>
</dbReference>
<gene>
    <name evidence="8" type="ORF">CWI37_0421p0050</name>
    <name evidence="9" type="ORF">CWI38_0630p0020</name>
</gene>
<dbReference type="VEuPathDB" id="MicrosporidiaDB:CWI37_0421p0050"/>
<keyword evidence="10" id="KW-1185">Reference proteome</keyword>
<evidence type="ECO:0000256" key="3">
    <source>
        <dbReference type="ARBA" id="ARBA00022833"/>
    </source>
</evidence>
<evidence type="ECO:0000313" key="8">
    <source>
        <dbReference type="EMBL" id="TBU02750.1"/>
    </source>
</evidence>
<dbReference type="AlphaFoldDB" id="A0A4Q9L7T9"/>
<proteinExistence type="predicted"/>
<feature type="coiled-coil region" evidence="5">
    <location>
        <begin position="285"/>
        <end position="352"/>
    </location>
</feature>
<keyword evidence="3" id="KW-0862">Zinc</keyword>
<dbReference type="GO" id="GO:0061630">
    <property type="term" value="F:ubiquitin protein ligase activity"/>
    <property type="evidence" value="ECO:0007669"/>
    <property type="project" value="TreeGrafter"/>
</dbReference>
<keyword evidence="2 4" id="KW-0863">Zinc-finger</keyword>
<dbReference type="GO" id="GO:0008270">
    <property type="term" value="F:zinc ion binding"/>
    <property type="evidence" value="ECO:0007669"/>
    <property type="project" value="UniProtKB-KW"/>
</dbReference>
<keyword evidence="1" id="KW-0479">Metal-binding</keyword>
<dbReference type="CDD" id="cd16457">
    <property type="entry name" value="RING-H2_BRAP2"/>
    <property type="match status" value="1"/>
</dbReference>
<dbReference type="PROSITE" id="PS50271">
    <property type="entry name" value="ZF_UBP"/>
    <property type="match status" value="1"/>
</dbReference>
<dbReference type="InterPro" id="IPR013083">
    <property type="entry name" value="Znf_RING/FYVE/PHD"/>
</dbReference>
<dbReference type="Pfam" id="PF07576">
    <property type="entry name" value="BRAP2"/>
    <property type="match status" value="1"/>
</dbReference>
<evidence type="ECO:0000313" key="9">
    <source>
        <dbReference type="EMBL" id="TBU12786.1"/>
    </source>
</evidence>
<dbReference type="PANTHER" id="PTHR24007">
    <property type="entry name" value="BRCA1-ASSOCIATED PROTEIN"/>
    <property type="match status" value="1"/>
</dbReference>
<evidence type="ECO:0000313" key="11">
    <source>
        <dbReference type="Proteomes" id="UP000292362"/>
    </source>
</evidence>
<dbReference type="Gene3D" id="3.30.40.10">
    <property type="entry name" value="Zinc/RING finger domain, C3HC4 (zinc finger)"/>
    <property type="match status" value="2"/>
</dbReference>
<dbReference type="SMART" id="SM00184">
    <property type="entry name" value="RING"/>
    <property type="match status" value="1"/>
</dbReference>
<dbReference type="SUPFAM" id="SSF57850">
    <property type="entry name" value="RING/U-box"/>
    <property type="match status" value="1"/>
</dbReference>
<feature type="domain" description="UBP-type" evidence="7">
    <location>
        <begin position="200"/>
        <end position="292"/>
    </location>
</feature>
<dbReference type="STRING" id="1176355.A0A4Q9L7T9"/>
<reference evidence="10 11" key="1">
    <citation type="submission" date="2017-12" db="EMBL/GenBank/DDBJ databases">
        <authorList>
            <person name="Pombert J.-F."/>
            <person name="Haag K.L."/>
            <person name="Ebert D."/>
        </authorList>
    </citation>
    <scope>NUCLEOTIDE SEQUENCE [LARGE SCALE GENOMIC DNA]</scope>
    <source>
        <strain evidence="8">FI-OER-3-3</strain>
        <strain evidence="9">IL-G-3</strain>
    </source>
</reference>
<evidence type="ECO:0000256" key="1">
    <source>
        <dbReference type="ARBA" id="ARBA00022723"/>
    </source>
</evidence>
<dbReference type="Pfam" id="PF02148">
    <property type="entry name" value="zf-UBP"/>
    <property type="match status" value="1"/>
</dbReference>
<dbReference type="Proteomes" id="UP000292282">
    <property type="component" value="Unassembled WGS sequence"/>
</dbReference>
<evidence type="ECO:0000256" key="5">
    <source>
        <dbReference type="SAM" id="Coils"/>
    </source>
</evidence>
<dbReference type="InterPro" id="IPR001841">
    <property type="entry name" value="Znf_RING"/>
</dbReference>
<dbReference type="EMBL" id="PITK01000630">
    <property type="protein sequence ID" value="TBU12786.1"/>
    <property type="molecule type" value="Genomic_DNA"/>
</dbReference>
<evidence type="ECO:0000256" key="2">
    <source>
        <dbReference type="ARBA" id="ARBA00022771"/>
    </source>
</evidence>
<comment type="caution">
    <text evidence="8">The sequence shown here is derived from an EMBL/GenBank/DDBJ whole genome shotgun (WGS) entry which is preliminary data.</text>
</comment>
<dbReference type="GO" id="GO:0007265">
    <property type="term" value="P:Ras protein signal transduction"/>
    <property type="evidence" value="ECO:0007669"/>
    <property type="project" value="TreeGrafter"/>
</dbReference>
<evidence type="ECO:0000256" key="4">
    <source>
        <dbReference type="PROSITE-ProRule" id="PRU00502"/>
    </source>
</evidence>
<dbReference type="PROSITE" id="PS50089">
    <property type="entry name" value="ZF_RING_2"/>
    <property type="match status" value="1"/>
</dbReference>
<dbReference type="GO" id="GO:0016567">
    <property type="term" value="P:protein ubiquitination"/>
    <property type="evidence" value="ECO:0007669"/>
    <property type="project" value="TreeGrafter"/>
</dbReference>
<dbReference type="PANTHER" id="PTHR24007:SF7">
    <property type="entry name" value="BRCA1-ASSOCIATED PROTEIN"/>
    <property type="match status" value="1"/>
</dbReference>
<dbReference type="InterPro" id="IPR011422">
    <property type="entry name" value="BRAP2/ETP1_RRM"/>
</dbReference>
<dbReference type="InterPro" id="IPR047243">
    <property type="entry name" value="RING-H2_BRAP2"/>
</dbReference>
<dbReference type="OrthoDB" id="289038at2759"/>
<name>A0A4Q9L7T9_9MICR</name>
<feature type="domain" description="RING-type" evidence="6">
    <location>
        <begin position="166"/>
        <end position="206"/>
    </location>
</feature>
<dbReference type="VEuPathDB" id="MicrosporidiaDB:CWI38_0630p0020"/>
<dbReference type="Pfam" id="PF13639">
    <property type="entry name" value="zf-RING_2"/>
    <property type="match status" value="1"/>
</dbReference>
<sequence length="455" mass="53551">MVIQSRLCIDISKYTEINICSGLQKEFQGKIQIFRPTNENDFYTENLTSNTVCIVALPNYFKYSDLENFIQGFIPCYIRYFKNIDKNCFLVILKFETLEESSSFYKKFNGKLFNEYEPEICHVMFLGKIQCMINGIYTSLDDITTVEKDKAKMENKEIKDFELPNCPVCLERLDLSISGVLTIQCNHSFHCNCLFSWNDLTCPVCRYSYSREGLKCSECDIDTDLWACLICGNLGCGRYNNGHANKHFKEFDHFFSLELNTKRVWDYVSDNYVHRIVQSINEGKLVQVDGNIEKAEDIKNEYENLLIAQMESQRIFYESKIKDFKKKIYKKIKILKKKYKTQKKIKKEIQNNLNVQTDLQTKNTILSDENNRLLEKNQKFITEIKSKDILITKLQRSVNEMTNKIEKDKFSLKEMQDEIKELYFHIEKGETLKKEMVGGSLIIRKGKKHTSYKKL</sequence>
<evidence type="ECO:0000259" key="7">
    <source>
        <dbReference type="PROSITE" id="PS50271"/>
    </source>
</evidence>
<dbReference type="InterPro" id="IPR001607">
    <property type="entry name" value="Znf_UBP"/>
</dbReference>
<accession>A0A4Q9L7T9</accession>
<protein>
    <submittedName>
        <fullName evidence="8">RING finger domain-containing protein</fullName>
    </submittedName>
</protein>
<evidence type="ECO:0000259" key="6">
    <source>
        <dbReference type="PROSITE" id="PS50089"/>
    </source>
</evidence>
<dbReference type="EMBL" id="PITJ01000421">
    <property type="protein sequence ID" value="TBU02750.1"/>
    <property type="molecule type" value="Genomic_DNA"/>
</dbReference>
<dbReference type="GO" id="GO:0005737">
    <property type="term" value="C:cytoplasm"/>
    <property type="evidence" value="ECO:0007669"/>
    <property type="project" value="TreeGrafter"/>
</dbReference>
<evidence type="ECO:0000313" key="10">
    <source>
        <dbReference type="Proteomes" id="UP000292282"/>
    </source>
</evidence>
<organism evidence="8 11">
    <name type="scientific">Hamiltosporidium tvaerminnensis</name>
    <dbReference type="NCBI Taxonomy" id="1176355"/>
    <lineage>
        <taxon>Eukaryota</taxon>
        <taxon>Fungi</taxon>
        <taxon>Fungi incertae sedis</taxon>
        <taxon>Microsporidia</taxon>
        <taxon>Dubosqiidae</taxon>
        <taxon>Hamiltosporidium</taxon>
    </lineage>
</organism>